<name>A0A0F3NDU2_9RICK</name>
<comment type="similarity">
    <text evidence="1">Belongs to the bacterial histone-like protein family.</text>
</comment>
<sequence length="94" mass="10678">MSKDMVVRTLMGELGLTKKVSSQAYDLVMLSIQNALETSHLIRLHNVGTLYVIQCAEKKYHNPKTGKLETLAPKKRVRFRSSKKLSNAINYLDN</sequence>
<dbReference type="InterPro" id="IPR000119">
    <property type="entry name" value="Hist_DNA-bd"/>
</dbReference>
<evidence type="ECO:0000313" key="4">
    <source>
        <dbReference type="Proteomes" id="UP000033546"/>
    </source>
</evidence>
<dbReference type="PATRIC" id="fig|1359167.3.peg.66"/>
<dbReference type="Proteomes" id="UP000033546">
    <property type="component" value="Unassembled WGS sequence"/>
</dbReference>
<evidence type="ECO:0000256" key="2">
    <source>
        <dbReference type="ARBA" id="ARBA00023125"/>
    </source>
</evidence>
<proteinExistence type="inferred from homology"/>
<reference evidence="3 4" key="1">
    <citation type="submission" date="2015-02" db="EMBL/GenBank/DDBJ databases">
        <title>Genome Sequencing of Rickettsiales.</title>
        <authorList>
            <person name="Daugherty S.C."/>
            <person name="Su Q."/>
            <person name="Abolude K."/>
            <person name="Beier-Sexton M."/>
            <person name="Carlyon J.A."/>
            <person name="Carter R."/>
            <person name="Day N.P."/>
            <person name="Dumler S.J."/>
            <person name="Dyachenko V."/>
            <person name="Godinez A."/>
            <person name="Kurtti T.J."/>
            <person name="Lichay M."/>
            <person name="Mullins K.E."/>
            <person name="Ott S."/>
            <person name="Pappas-Brown V."/>
            <person name="Paris D.H."/>
            <person name="Patel P."/>
            <person name="Richards A.L."/>
            <person name="Sadzewicz L."/>
            <person name="Sears K."/>
            <person name="Seidman D."/>
            <person name="Sengamalay N."/>
            <person name="Stenos J."/>
            <person name="Tallon L.J."/>
            <person name="Vincent G."/>
            <person name="Fraser C.M."/>
            <person name="Munderloh U."/>
            <person name="Dunning-Hotopp J.C."/>
        </authorList>
    </citation>
    <scope>NUCLEOTIDE SEQUENCE [LARGE SCALE GENOMIC DNA]</scope>
    <source>
        <strain evidence="3 4">EmCRT</strain>
    </source>
</reference>
<dbReference type="GO" id="GO:0030527">
    <property type="term" value="F:structural constituent of chromatin"/>
    <property type="evidence" value="ECO:0007669"/>
    <property type="project" value="InterPro"/>
</dbReference>
<dbReference type="GO" id="GO:0003677">
    <property type="term" value="F:DNA binding"/>
    <property type="evidence" value="ECO:0007669"/>
    <property type="project" value="UniProtKB-KW"/>
</dbReference>
<dbReference type="InterPro" id="IPR010992">
    <property type="entry name" value="IHF-like_DNA-bd_dom_sf"/>
</dbReference>
<organism evidence="3 4">
    <name type="scientific">Ehrlichia cf. muris str. EmCRT</name>
    <dbReference type="NCBI Taxonomy" id="1359167"/>
    <lineage>
        <taxon>Bacteria</taxon>
        <taxon>Pseudomonadati</taxon>
        <taxon>Pseudomonadota</taxon>
        <taxon>Alphaproteobacteria</taxon>
        <taxon>Rickettsiales</taxon>
        <taxon>Anaplasmataceae</taxon>
        <taxon>Ehrlichia</taxon>
    </lineage>
</organism>
<dbReference type="Pfam" id="PF00216">
    <property type="entry name" value="Bac_DNA_binding"/>
    <property type="match status" value="1"/>
</dbReference>
<comment type="caution">
    <text evidence="3">The sequence shown here is derived from an EMBL/GenBank/DDBJ whole genome shotgun (WGS) entry which is preliminary data.</text>
</comment>
<dbReference type="EMBL" id="LANU01000001">
    <property type="protein sequence ID" value="KJV65887.1"/>
    <property type="molecule type" value="Genomic_DNA"/>
</dbReference>
<protein>
    <submittedName>
        <fullName evidence="3">Bacterial DNA-binding family protein</fullName>
    </submittedName>
</protein>
<keyword evidence="2 3" id="KW-0238">DNA-binding</keyword>
<gene>
    <name evidence="3" type="ORF">EMUCRT_0069</name>
</gene>
<dbReference type="AlphaFoldDB" id="A0A0F3NDU2"/>
<evidence type="ECO:0000256" key="1">
    <source>
        <dbReference type="ARBA" id="ARBA00010529"/>
    </source>
</evidence>
<dbReference type="SUPFAM" id="SSF47729">
    <property type="entry name" value="IHF-like DNA-binding proteins"/>
    <property type="match status" value="1"/>
</dbReference>
<accession>A0A0F3NDU2</accession>
<dbReference type="Gene3D" id="4.10.520.10">
    <property type="entry name" value="IHF-like DNA-binding proteins"/>
    <property type="match status" value="1"/>
</dbReference>
<evidence type="ECO:0000313" key="3">
    <source>
        <dbReference type="EMBL" id="KJV65887.1"/>
    </source>
</evidence>
<dbReference type="RefSeq" id="WP_045804490.1">
    <property type="nucleotide sequence ID" value="NZ_LANU01000001.1"/>
</dbReference>